<keyword evidence="1" id="KW-0560">Oxidoreductase</keyword>
<dbReference type="AlphaFoldDB" id="A0A6G1J5F5"/>
<name>A0A6G1J5F5_9PLEO</name>
<reference evidence="3" key="1">
    <citation type="journal article" date="2020" name="Stud. Mycol.">
        <title>101 Dothideomycetes genomes: a test case for predicting lifestyles and emergence of pathogens.</title>
        <authorList>
            <person name="Haridas S."/>
            <person name="Albert R."/>
            <person name="Binder M."/>
            <person name="Bloem J."/>
            <person name="Labutti K."/>
            <person name="Salamov A."/>
            <person name="Andreopoulos B."/>
            <person name="Baker S."/>
            <person name="Barry K."/>
            <person name="Bills G."/>
            <person name="Bluhm B."/>
            <person name="Cannon C."/>
            <person name="Castanera R."/>
            <person name="Culley D."/>
            <person name="Daum C."/>
            <person name="Ezra D."/>
            <person name="Gonzalez J."/>
            <person name="Henrissat B."/>
            <person name="Kuo A."/>
            <person name="Liang C."/>
            <person name="Lipzen A."/>
            <person name="Lutzoni F."/>
            <person name="Magnuson J."/>
            <person name="Mondo S."/>
            <person name="Nolan M."/>
            <person name="Ohm R."/>
            <person name="Pangilinan J."/>
            <person name="Park H.-J."/>
            <person name="Ramirez L."/>
            <person name="Alfaro M."/>
            <person name="Sun H."/>
            <person name="Tritt A."/>
            <person name="Yoshinaga Y."/>
            <person name="Zwiers L.-H."/>
            <person name="Turgeon B."/>
            <person name="Goodwin S."/>
            <person name="Spatafora J."/>
            <person name="Crous P."/>
            <person name="Grigoriev I."/>
        </authorList>
    </citation>
    <scope>NUCLEOTIDE SEQUENCE</scope>
    <source>
        <strain evidence="3">CBS 122367</strain>
    </source>
</reference>
<keyword evidence="4" id="KW-1185">Reference proteome</keyword>
<dbReference type="PRINTS" id="PR00080">
    <property type="entry name" value="SDRFAMILY"/>
</dbReference>
<dbReference type="PANTHER" id="PTHR43157">
    <property type="entry name" value="PHOSPHATIDYLINOSITOL-GLYCAN BIOSYNTHESIS CLASS F PROTEIN-RELATED"/>
    <property type="match status" value="1"/>
</dbReference>
<gene>
    <name evidence="3" type="ORF">K458DRAFT_300322</name>
</gene>
<dbReference type="PRINTS" id="PR00081">
    <property type="entry name" value="GDHRDH"/>
</dbReference>
<evidence type="ECO:0000256" key="1">
    <source>
        <dbReference type="ARBA" id="ARBA00023002"/>
    </source>
</evidence>
<organism evidence="3 4">
    <name type="scientific">Lentithecium fluviatile CBS 122367</name>
    <dbReference type="NCBI Taxonomy" id="1168545"/>
    <lineage>
        <taxon>Eukaryota</taxon>
        <taxon>Fungi</taxon>
        <taxon>Dikarya</taxon>
        <taxon>Ascomycota</taxon>
        <taxon>Pezizomycotina</taxon>
        <taxon>Dothideomycetes</taxon>
        <taxon>Pleosporomycetidae</taxon>
        <taxon>Pleosporales</taxon>
        <taxon>Massarineae</taxon>
        <taxon>Lentitheciaceae</taxon>
        <taxon>Lentithecium</taxon>
    </lineage>
</organism>
<dbReference type="Proteomes" id="UP000799291">
    <property type="component" value="Unassembled WGS sequence"/>
</dbReference>
<dbReference type="Pfam" id="PF00106">
    <property type="entry name" value="adh_short"/>
    <property type="match status" value="1"/>
</dbReference>
<protein>
    <submittedName>
        <fullName evidence="3">WW domain-containing oxidoreductase</fullName>
    </submittedName>
</protein>
<proteinExistence type="inferred from homology"/>
<dbReference type="OrthoDB" id="191139at2759"/>
<dbReference type="InterPro" id="IPR002347">
    <property type="entry name" value="SDR_fam"/>
</dbReference>
<comment type="similarity">
    <text evidence="2">Belongs to the short-chain dehydrogenases/reductases (SDR) family.</text>
</comment>
<dbReference type="InterPro" id="IPR036291">
    <property type="entry name" value="NAD(P)-bd_dom_sf"/>
</dbReference>
<dbReference type="GO" id="GO:0016491">
    <property type="term" value="F:oxidoreductase activity"/>
    <property type="evidence" value="ECO:0007669"/>
    <property type="project" value="UniProtKB-KW"/>
</dbReference>
<sequence>MTTQSPIPYTRQDTASKIAADIASSIQGKVIITTGVSPNGLGAHFVETIAKYKPRLLILAGRSAAKLQATADKISSVPASKGVETRALLLDLASQKQIREAAKVVLAYPEDIDIVVNSAGIMTGPYRTTEEGIEAQFGSNHIGHFLFTNLIIAKVLASPNPRVINVSSDGHRLSPVRFEDWNFQDGKVYDQWKAYGQSKSANIIFSKALEQKLGAQGLRSYSLHPGVIFGTSLAPGVGETDYAALKALDKEMGDPLGEEGAAFEVKNLDEGTATHVVAAFDPRLNAVNGVYLEDGNISDRARPTATRPEYVEKLWELSEQLVGQPFRY</sequence>
<accession>A0A6G1J5F5</accession>
<evidence type="ECO:0000313" key="4">
    <source>
        <dbReference type="Proteomes" id="UP000799291"/>
    </source>
</evidence>
<evidence type="ECO:0000256" key="2">
    <source>
        <dbReference type="RuleBase" id="RU000363"/>
    </source>
</evidence>
<dbReference type="Gene3D" id="3.40.50.720">
    <property type="entry name" value="NAD(P)-binding Rossmann-like Domain"/>
    <property type="match status" value="1"/>
</dbReference>
<evidence type="ECO:0000313" key="3">
    <source>
        <dbReference type="EMBL" id="KAF2685648.1"/>
    </source>
</evidence>
<dbReference type="PANTHER" id="PTHR43157:SF31">
    <property type="entry name" value="PHOSPHATIDYLINOSITOL-GLYCAN BIOSYNTHESIS CLASS F PROTEIN"/>
    <property type="match status" value="1"/>
</dbReference>
<dbReference type="SUPFAM" id="SSF51735">
    <property type="entry name" value="NAD(P)-binding Rossmann-fold domains"/>
    <property type="match status" value="1"/>
</dbReference>
<dbReference type="EMBL" id="MU005578">
    <property type="protein sequence ID" value="KAF2685648.1"/>
    <property type="molecule type" value="Genomic_DNA"/>
</dbReference>